<evidence type="ECO:0000313" key="12">
    <source>
        <dbReference type="Proteomes" id="UP000323646"/>
    </source>
</evidence>
<feature type="transmembrane region" description="Helical" evidence="10">
    <location>
        <begin position="158"/>
        <end position="178"/>
    </location>
</feature>
<dbReference type="AlphaFoldDB" id="A0A5D6W8Z4"/>
<evidence type="ECO:0000256" key="4">
    <source>
        <dbReference type="ARBA" id="ARBA00022519"/>
    </source>
</evidence>
<dbReference type="PANTHER" id="PTHR11048">
    <property type="entry name" value="PRENYLTRANSFERASES"/>
    <property type="match status" value="1"/>
</dbReference>
<comment type="subcellular location">
    <subcellularLocation>
        <location evidence="2">Membrane</location>
        <topology evidence="2">Multi-pass membrane protein</topology>
    </subcellularLocation>
</comment>
<keyword evidence="4" id="KW-1003">Cell membrane</keyword>
<keyword evidence="5 11" id="KW-0808">Transferase</keyword>
<dbReference type="InterPro" id="IPR044878">
    <property type="entry name" value="UbiA_sf"/>
</dbReference>
<dbReference type="Pfam" id="PF01040">
    <property type="entry name" value="UbiA"/>
    <property type="match status" value="1"/>
</dbReference>
<comment type="similarity">
    <text evidence="3">Belongs to the UbiA prenyltransferase family.</text>
</comment>
<feature type="transmembrane region" description="Helical" evidence="10">
    <location>
        <begin position="261"/>
        <end position="280"/>
    </location>
</feature>
<keyword evidence="7 10" id="KW-1133">Transmembrane helix</keyword>
<name>A0A5D6W8Z4_9FIRM</name>
<reference evidence="11 12" key="1">
    <citation type="submission" date="2019-08" db="EMBL/GenBank/DDBJ databases">
        <title>Selenomonas sp. mPRGC5 and Selenomonas sp. mPRGC8 isolated from ruminal fluid of dairy goat (Capra hircus).</title>
        <authorList>
            <person name="Poothong S."/>
            <person name="Nuengjamnong C."/>
            <person name="Tanasupawat S."/>
        </authorList>
    </citation>
    <scope>NUCLEOTIDE SEQUENCE [LARGE SCALE GENOMIC DNA]</scope>
    <source>
        <strain evidence="12">mPRGC5</strain>
    </source>
</reference>
<keyword evidence="6 10" id="KW-0812">Transmembrane</keyword>
<protein>
    <recommendedName>
        <fullName evidence="9">4-hydroxybenzoate polyprenyltransferase</fullName>
        <ecNumber evidence="9">2.5.1.39</ecNumber>
    </recommendedName>
</protein>
<evidence type="ECO:0000256" key="9">
    <source>
        <dbReference type="ARBA" id="ARBA00034524"/>
    </source>
</evidence>
<evidence type="ECO:0000256" key="3">
    <source>
        <dbReference type="ARBA" id="ARBA00005985"/>
    </source>
</evidence>
<feature type="transmembrane region" description="Helical" evidence="10">
    <location>
        <begin position="198"/>
        <end position="224"/>
    </location>
</feature>
<dbReference type="EMBL" id="VTOY01000003">
    <property type="protein sequence ID" value="TYZ23429.1"/>
    <property type="molecule type" value="Genomic_DNA"/>
</dbReference>
<keyword evidence="12" id="KW-1185">Reference proteome</keyword>
<keyword evidence="8 10" id="KW-0472">Membrane</keyword>
<evidence type="ECO:0000256" key="5">
    <source>
        <dbReference type="ARBA" id="ARBA00022679"/>
    </source>
</evidence>
<dbReference type="InterPro" id="IPR039653">
    <property type="entry name" value="Prenyltransferase"/>
</dbReference>
<dbReference type="FunFam" id="1.10.357.140:FF:000008">
    <property type="entry name" value="4-hydroxybenzoate octaprenyltransferase"/>
    <property type="match status" value="1"/>
</dbReference>
<dbReference type="Gene3D" id="1.20.120.1780">
    <property type="entry name" value="UbiA prenyltransferase"/>
    <property type="match status" value="1"/>
</dbReference>
<dbReference type="GO" id="GO:0008412">
    <property type="term" value="F:4-hydroxybenzoate polyprenyltransferase activity"/>
    <property type="evidence" value="ECO:0007669"/>
    <property type="project" value="UniProtKB-EC"/>
</dbReference>
<dbReference type="CDD" id="cd13959">
    <property type="entry name" value="PT_UbiA_COQ2"/>
    <property type="match status" value="1"/>
</dbReference>
<keyword evidence="4" id="KW-0997">Cell inner membrane</keyword>
<dbReference type="NCBIfam" id="TIGR01475">
    <property type="entry name" value="ubiA_other"/>
    <property type="match status" value="1"/>
</dbReference>
<proteinExistence type="inferred from homology"/>
<sequence>MISIKAHINNVALHHTIFDLPFAFMAAVLAAGGHPSLHDLFWIAMAITTGRAAAMAMDNLADLKYDSQQPRMNYRAMVRGEITKREAKVFIVICLVLMVLSVLQLQPICIYLLPVAAVPFMIYPYMKRFTGWCHLFLGLAIGMAPAGGWVGVSGQITAPMVLLCIAVALWIGAFDAMYGAQDEEFDKSQGLHSLATEYGAAGAFKIAVALHVICIVCFLAVGVMLQLSSLYYFGVGIAAGTLVYQHRIVSPTDFSRVTQRYFMRNGIVSVAICVCTWLSFYL</sequence>
<dbReference type="Gene3D" id="1.10.357.140">
    <property type="entry name" value="UbiA prenyltransferase"/>
    <property type="match status" value="1"/>
</dbReference>
<organism evidence="11 12">
    <name type="scientific">Selenomonas ruminis</name>
    <dbReference type="NCBI Taxonomy" id="2593411"/>
    <lineage>
        <taxon>Bacteria</taxon>
        <taxon>Bacillati</taxon>
        <taxon>Bacillota</taxon>
        <taxon>Negativicutes</taxon>
        <taxon>Selenomonadales</taxon>
        <taxon>Selenomonadaceae</taxon>
        <taxon>Selenomonas</taxon>
    </lineage>
</organism>
<feature type="transmembrane region" description="Helical" evidence="10">
    <location>
        <begin position="133"/>
        <end position="152"/>
    </location>
</feature>
<evidence type="ECO:0000256" key="7">
    <source>
        <dbReference type="ARBA" id="ARBA00022989"/>
    </source>
</evidence>
<dbReference type="InterPro" id="IPR000537">
    <property type="entry name" value="UbiA_prenyltransferase"/>
</dbReference>
<comment type="caution">
    <text evidence="11">The sequence shown here is derived from an EMBL/GenBank/DDBJ whole genome shotgun (WGS) entry which is preliminary data.</text>
</comment>
<dbReference type="PANTHER" id="PTHR11048:SF28">
    <property type="entry name" value="4-HYDROXYBENZOATE POLYPRENYLTRANSFERASE, MITOCHONDRIAL"/>
    <property type="match status" value="1"/>
</dbReference>
<evidence type="ECO:0000256" key="1">
    <source>
        <dbReference type="ARBA" id="ARBA00001946"/>
    </source>
</evidence>
<dbReference type="GO" id="GO:0006744">
    <property type="term" value="P:ubiquinone biosynthetic process"/>
    <property type="evidence" value="ECO:0007669"/>
    <property type="project" value="TreeGrafter"/>
</dbReference>
<dbReference type="EC" id="2.5.1.39" evidence="9"/>
<dbReference type="GO" id="GO:0005886">
    <property type="term" value="C:plasma membrane"/>
    <property type="evidence" value="ECO:0007669"/>
    <property type="project" value="TreeGrafter"/>
</dbReference>
<dbReference type="Proteomes" id="UP000323646">
    <property type="component" value="Unassembled WGS sequence"/>
</dbReference>
<evidence type="ECO:0000256" key="10">
    <source>
        <dbReference type="SAM" id="Phobius"/>
    </source>
</evidence>
<feature type="transmembrane region" description="Helical" evidence="10">
    <location>
        <begin position="87"/>
        <end position="104"/>
    </location>
</feature>
<evidence type="ECO:0000256" key="2">
    <source>
        <dbReference type="ARBA" id="ARBA00004141"/>
    </source>
</evidence>
<feature type="transmembrane region" description="Helical" evidence="10">
    <location>
        <begin position="230"/>
        <end position="249"/>
    </location>
</feature>
<evidence type="ECO:0000313" key="11">
    <source>
        <dbReference type="EMBL" id="TYZ23429.1"/>
    </source>
</evidence>
<dbReference type="InterPro" id="IPR006371">
    <property type="entry name" value="Polyprenyltransferase_UbiA-li"/>
</dbReference>
<accession>A0A5D6W8Z4</accession>
<comment type="cofactor">
    <cofactor evidence="1">
        <name>Mg(2+)</name>
        <dbReference type="ChEBI" id="CHEBI:18420"/>
    </cofactor>
</comment>
<dbReference type="OrthoDB" id="9782418at2"/>
<dbReference type="RefSeq" id="WP_149171176.1">
    <property type="nucleotide sequence ID" value="NZ_VTOY01000003.1"/>
</dbReference>
<evidence type="ECO:0000256" key="8">
    <source>
        <dbReference type="ARBA" id="ARBA00023136"/>
    </source>
</evidence>
<evidence type="ECO:0000256" key="6">
    <source>
        <dbReference type="ARBA" id="ARBA00022692"/>
    </source>
</evidence>
<gene>
    <name evidence="11" type="ORF">FZ040_05990</name>
</gene>
<dbReference type="FunFam" id="1.20.120.1780:FF:000001">
    <property type="entry name" value="4-hydroxybenzoate octaprenyltransferase"/>
    <property type="match status" value="1"/>
</dbReference>